<dbReference type="SMART" id="SM00491">
    <property type="entry name" value="HELICc2"/>
    <property type="match status" value="1"/>
</dbReference>
<dbReference type="AlphaFoldDB" id="A0A6G1SLM8"/>
<name>A0A6G1SLM8_9ACAR</name>
<dbReference type="GO" id="GO:0005524">
    <property type="term" value="F:ATP binding"/>
    <property type="evidence" value="ECO:0007669"/>
    <property type="project" value="InterPro"/>
</dbReference>
<dbReference type="PANTHER" id="PTHR11472">
    <property type="entry name" value="DNA REPAIR DEAD HELICASE RAD3/XP-D SUBFAMILY MEMBER"/>
    <property type="match status" value="1"/>
</dbReference>
<evidence type="ECO:0000259" key="1">
    <source>
        <dbReference type="SMART" id="SM00491"/>
    </source>
</evidence>
<protein>
    <submittedName>
        <fullName evidence="2">Fanconi anemia group J</fullName>
    </submittedName>
</protein>
<dbReference type="GO" id="GO:1990918">
    <property type="term" value="P:double-strand break repair involved in meiotic recombination"/>
    <property type="evidence" value="ECO:0007669"/>
    <property type="project" value="TreeGrafter"/>
</dbReference>
<reference evidence="2" key="1">
    <citation type="submission" date="2018-10" db="EMBL/GenBank/DDBJ databases">
        <title>Transcriptome assembly of Aceria tosichella (Wheat curl mite) Type 2.</title>
        <authorList>
            <person name="Scully E.D."/>
            <person name="Geib S.M."/>
            <person name="Palmer N.A."/>
            <person name="Gupta A.K."/>
            <person name="Sarath G."/>
            <person name="Tatineni S."/>
        </authorList>
    </citation>
    <scope>NUCLEOTIDE SEQUENCE</scope>
    <source>
        <strain evidence="2">LincolnNE</strain>
    </source>
</reference>
<dbReference type="PANTHER" id="PTHR11472:SF47">
    <property type="entry name" value="FANCONI ANEMIA GROUP J PROTEIN"/>
    <property type="match status" value="1"/>
</dbReference>
<dbReference type="GO" id="GO:0016818">
    <property type="term" value="F:hydrolase activity, acting on acid anhydrides, in phosphorus-containing anhydrides"/>
    <property type="evidence" value="ECO:0007669"/>
    <property type="project" value="InterPro"/>
</dbReference>
<dbReference type="GO" id="GO:0006289">
    <property type="term" value="P:nucleotide-excision repair"/>
    <property type="evidence" value="ECO:0007669"/>
    <property type="project" value="TreeGrafter"/>
</dbReference>
<dbReference type="InterPro" id="IPR045028">
    <property type="entry name" value="DinG/Rad3-like"/>
</dbReference>
<feature type="domain" description="ATP-dependent helicase C-terminal" evidence="1">
    <location>
        <begin position="16"/>
        <end position="135"/>
    </location>
</feature>
<dbReference type="GO" id="GO:0003676">
    <property type="term" value="F:nucleic acid binding"/>
    <property type="evidence" value="ECO:0007669"/>
    <property type="project" value="InterPro"/>
</dbReference>
<dbReference type="Gene3D" id="3.40.50.300">
    <property type="entry name" value="P-loop containing nucleotide triphosphate hydrolases"/>
    <property type="match status" value="1"/>
</dbReference>
<dbReference type="GO" id="GO:0003678">
    <property type="term" value="F:DNA helicase activity"/>
    <property type="evidence" value="ECO:0007669"/>
    <property type="project" value="TreeGrafter"/>
</dbReference>
<dbReference type="GO" id="GO:0005634">
    <property type="term" value="C:nucleus"/>
    <property type="evidence" value="ECO:0007669"/>
    <property type="project" value="TreeGrafter"/>
</dbReference>
<dbReference type="Pfam" id="PF13307">
    <property type="entry name" value="Helicase_C_2"/>
    <property type="match status" value="1"/>
</dbReference>
<dbReference type="InterPro" id="IPR006555">
    <property type="entry name" value="ATP-dep_Helicase_C"/>
</dbReference>
<accession>A0A6G1SLM8</accession>
<organism evidence="2">
    <name type="scientific">Aceria tosichella</name>
    <name type="common">wheat curl mite</name>
    <dbReference type="NCBI Taxonomy" id="561515"/>
    <lineage>
        <taxon>Eukaryota</taxon>
        <taxon>Metazoa</taxon>
        <taxon>Ecdysozoa</taxon>
        <taxon>Arthropoda</taxon>
        <taxon>Chelicerata</taxon>
        <taxon>Arachnida</taxon>
        <taxon>Acari</taxon>
        <taxon>Acariformes</taxon>
        <taxon>Trombidiformes</taxon>
        <taxon>Prostigmata</taxon>
        <taxon>Eupodina</taxon>
        <taxon>Eriophyoidea</taxon>
        <taxon>Eriophyidae</taxon>
        <taxon>Eriophyinae</taxon>
        <taxon>Aceriini</taxon>
        <taxon>Aceria</taxon>
    </lineage>
</organism>
<dbReference type="EMBL" id="GGYP01006101">
    <property type="protein sequence ID" value="MDE50872.1"/>
    <property type="molecule type" value="Transcribed_RNA"/>
</dbReference>
<sequence length="178" mass="20531">MVIGVPSSTLLCFDCNAAIEQIVSLHKDASCNKGSVVLTSLNGRFLDRTDFSESSTRIIVTIGILFPPKQKNLIRAKVEYNDAESRREHHHHNKVNGMDWLKIQAKRKLCQAADKCIHHKDVWGAIIMIDSRFDNSWRNILPRWMNELIETETNIRNFVKELQTFIEKHNSQTSRSTE</sequence>
<gene>
    <name evidence="2" type="primary">Brip1</name>
    <name evidence="2" type="ORF">g.2541</name>
</gene>
<evidence type="ECO:0000313" key="2">
    <source>
        <dbReference type="EMBL" id="MDE50872.1"/>
    </source>
</evidence>
<proteinExistence type="predicted"/>
<dbReference type="InterPro" id="IPR027417">
    <property type="entry name" value="P-loop_NTPase"/>
</dbReference>